<comment type="caution">
    <text evidence="1">The sequence shown here is derived from an EMBL/GenBank/DDBJ whole genome shotgun (WGS) entry which is preliminary data.</text>
</comment>
<accession>A0ABV5HGP6</accession>
<dbReference type="InterPro" id="IPR036953">
    <property type="entry name" value="GreA/GreB_C_sf"/>
</dbReference>
<organism evidence="1 2">
    <name type="scientific">Vibrio olivae</name>
    <dbReference type="NCBI Taxonomy" id="1243002"/>
    <lineage>
        <taxon>Bacteria</taxon>
        <taxon>Pseudomonadati</taxon>
        <taxon>Pseudomonadota</taxon>
        <taxon>Gammaproteobacteria</taxon>
        <taxon>Vibrionales</taxon>
        <taxon>Vibrionaceae</taxon>
        <taxon>Vibrio</taxon>
    </lineage>
</organism>
<gene>
    <name evidence="1" type="ORF">ACFFUV_00185</name>
</gene>
<dbReference type="Gene3D" id="3.10.50.30">
    <property type="entry name" value="Transcription elongation factor, GreA/GreB, C-terminal domain"/>
    <property type="match status" value="1"/>
</dbReference>
<dbReference type="SUPFAM" id="SSF54534">
    <property type="entry name" value="FKBP-like"/>
    <property type="match status" value="1"/>
</dbReference>
<dbReference type="GO" id="GO:0003746">
    <property type="term" value="F:translation elongation factor activity"/>
    <property type="evidence" value="ECO:0007669"/>
    <property type="project" value="UniProtKB-KW"/>
</dbReference>
<sequence>MMSEAIRKAEVIDKIQQMLTANHRVALESVRSAIDAATNEQTVPEHKYDTLALEASYLAHGQAKRLQECEQDIQAFNSLSDVRNPTKVMVGCLIRLLDESGIGRWVFFAPSAGGMKIRFGDDEVTLVTIQSPLGAVLKGKNVGDEVIYDVEGRQYCYEIGQID</sequence>
<keyword evidence="1" id="KW-0251">Elongation factor</keyword>
<evidence type="ECO:0000313" key="1">
    <source>
        <dbReference type="EMBL" id="MFB9133385.1"/>
    </source>
</evidence>
<dbReference type="PIRSF" id="PIRSF006092">
    <property type="entry name" value="GreA_GreB"/>
    <property type="match status" value="1"/>
</dbReference>
<name>A0ABV5HGP6_9VIBR</name>
<dbReference type="EMBL" id="JBHMEP010000001">
    <property type="protein sequence ID" value="MFB9133385.1"/>
    <property type="molecule type" value="Genomic_DNA"/>
</dbReference>
<protein>
    <submittedName>
        <fullName evidence="1">Transcription elongation factor</fullName>
    </submittedName>
</protein>
<keyword evidence="2" id="KW-1185">Reference proteome</keyword>
<evidence type="ECO:0000313" key="2">
    <source>
        <dbReference type="Proteomes" id="UP001589645"/>
    </source>
</evidence>
<dbReference type="InterPro" id="IPR023459">
    <property type="entry name" value="Tscrpt_elong_fac_GreA/B_fam"/>
</dbReference>
<reference evidence="1 2" key="1">
    <citation type="submission" date="2024-09" db="EMBL/GenBank/DDBJ databases">
        <authorList>
            <person name="Sun Q."/>
            <person name="Mori K."/>
        </authorList>
    </citation>
    <scope>NUCLEOTIDE SEQUENCE [LARGE SCALE GENOMIC DNA]</scope>
    <source>
        <strain evidence="1 2">CECT 8064</strain>
    </source>
</reference>
<dbReference type="RefSeq" id="WP_390188903.1">
    <property type="nucleotide sequence ID" value="NZ_JBHMEP010000001.1"/>
</dbReference>
<dbReference type="Proteomes" id="UP001589645">
    <property type="component" value="Unassembled WGS sequence"/>
</dbReference>
<proteinExistence type="predicted"/>
<keyword evidence="1" id="KW-0648">Protein biosynthesis</keyword>